<sequence>METEVNEFRAELKAPLDAAVAQLAELDMARIRKLLSRSPIAAIQLMFECCVYLLGSSDVSMRAVRQATHDANFCVRLGQLDVTALTDEHVAFLTHRLDQIKMSVEHMYRVSDIGGTLLSYLQQSVRFWKRHREDLCPRYERVQRLKENNTQQSLELGLKQREARQLLSLIHI</sequence>
<dbReference type="Gene3D" id="1.20.920.60">
    <property type="match status" value="1"/>
</dbReference>
<organism evidence="1 2">
    <name type="scientific">Hyalella azteca</name>
    <name type="common">Amphipod</name>
    <dbReference type="NCBI Taxonomy" id="294128"/>
    <lineage>
        <taxon>Eukaryota</taxon>
        <taxon>Metazoa</taxon>
        <taxon>Ecdysozoa</taxon>
        <taxon>Arthropoda</taxon>
        <taxon>Crustacea</taxon>
        <taxon>Multicrustacea</taxon>
        <taxon>Malacostraca</taxon>
        <taxon>Eumalacostraca</taxon>
        <taxon>Peracarida</taxon>
        <taxon>Amphipoda</taxon>
        <taxon>Senticaudata</taxon>
        <taxon>Talitrida</taxon>
        <taxon>Talitroidea</taxon>
        <taxon>Hyalellidae</taxon>
        <taxon>Hyalella</taxon>
    </lineage>
</organism>
<proteinExistence type="predicted"/>
<name>A0A979FRA6_HYAAZ</name>
<evidence type="ECO:0000313" key="1">
    <source>
        <dbReference type="Proteomes" id="UP000694843"/>
    </source>
</evidence>
<dbReference type="AlphaFoldDB" id="A0A979FRA6"/>
<protein>
    <submittedName>
        <fullName evidence="2">Uncharacterized protein LOC125178891</fullName>
    </submittedName>
</protein>
<keyword evidence="1" id="KW-1185">Reference proteome</keyword>
<accession>A0A979FRA6</accession>
<reference evidence="2" key="1">
    <citation type="submission" date="2025-08" db="UniProtKB">
        <authorList>
            <consortium name="RefSeq"/>
        </authorList>
    </citation>
    <scope>IDENTIFICATION</scope>
    <source>
        <tissue evidence="2">Whole organism</tissue>
    </source>
</reference>
<gene>
    <name evidence="2" type="primary">LOC125178891</name>
</gene>
<dbReference type="OrthoDB" id="6376344at2759"/>
<dbReference type="KEGG" id="hazt:125178891"/>
<dbReference type="Proteomes" id="UP000694843">
    <property type="component" value="Unplaced"/>
</dbReference>
<dbReference type="GeneID" id="125178891"/>
<evidence type="ECO:0000313" key="2">
    <source>
        <dbReference type="RefSeq" id="XP_047739653.1"/>
    </source>
</evidence>
<dbReference type="RefSeq" id="XP_047739653.1">
    <property type="nucleotide sequence ID" value="XM_047883697.1"/>
</dbReference>